<name>A0A8J6ZXB7_DESMC</name>
<protein>
    <submittedName>
        <fullName evidence="2">Uncharacterized protein</fullName>
    </submittedName>
</protein>
<evidence type="ECO:0000313" key="2">
    <source>
        <dbReference type="EMBL" id="MBE9027111.1"/>
    </source>
</evidence>
<dbReference type="Proteomes" id="UP000622533">
    <property type="component" value="Unassembled WGS sequence"/>
</dbReference>
<organism evidence="2 3">
    <name type="scientific">Desmonostoc muscorum LEGE 12446</name>
    <dbReference type="NCBI Taxonomy" id="1828758"/>
    <lineage>
        <taxon>Bacteria</taxon>
        <taxon>Bacillati</taxon>
        <taxon>Cyanobacteriota</taxon>
        <taxon>Cyanophyceae</taxon>
        <taxon>Nostocales</taxon>
        <taxon>Nostocaceae</taxon>
        <taxon>Desmonostoc</taxon>
    </lineage>
</organism>
<feature type="region of interest" description="Disordered" evidence="1">
    <location>
        <begin position="1"/>
        <end position="30"/>
    </location>
</feature>
<dbReference type="EMBL" id="JADEXS010000784">
    <property type="protein sequence ID" value="MBE9027111.1"/>
    <property type="molecule type" value="Genomic_DNA"/>
</dbReference>
<dbReference type="RefSeq" id="WP_193924186.1">
    <property type="nucleotide sequence ID" value="NZ_JADEXS020000001.1"/>
</dbReference>
<accession>A0A8J6ZXB7</accession>
<dbReference type="AlphaFoldDB" id="A0A8J6ZXB7"/>
<evidence type="ECO:0000256" key="1">
    <source>
        <dbReference type="SAM" id="MobiDB-lite"/>
    </source>
</evidence>
<evidence type="ECO:0000313" key="3">
    <source>
        <dbReference type="Proteomes" id="UP000622533"/>
    </source>
</evidence>
<gene>
    <name evidence="2" type="ORF">IQ276_33280</name>
</gene>
<feature type="compositionally biased region" description="Basic and acidic residues" evidence="1">
    <location>
        <begin position="1"/>
        <end position="16"/>
    </location>
</feature>
<reference evidence="2" key="1">
    <citation type="submission" date="2020-10" db="EMBL/GenBank/DDBJ databases">
        <authorList>
            <person name="Castelo-Branco R."/>
            <person name="Eusebio N."/>
            <person name="Adriana R."/>
            <person name="Vieira A."/>
            <person name="Brugerolle De Fraissinette N."/>
            <person name="Rezende De Castro R."/>
            <person name="Schneider M.P."/>
            <person name="Vasconcelos V."/>
            <person name="Leao P.N."/>
        </authorList>
    </citation>
    <scope>NUCLEOTIDE SEQUENCE</scope>
    <source>
        <strain evidence="2">LEGE 12446</strain>
    </source>
</reference>
<sequence>MSENTESQKSELLRELSEEEQEASSAGQSTNILSESNFIIQQTNIQTDAYSNLNFATGDSSSQKTGYNLSQTTIGFSITSGMPKTDQTKNILTDVINNIIKGLLS</sequence>
<keyword evidence="3" id="KW-1185">Reference proteome</keyword>
<proteinExistence type="predicted"/>
<comment type="caution">
    <text evidence="2">The sequence shown here is derived from an EMBL/GenBank/DDBJ whole genome shotgun (WGS) entry which is preliminary data.</text>
</comment>